<feature type="domain" description="Reverse transcriptase/retrotransposon-derived protein RNase H-like" evidence="1">
    <location>
        <begin position="28"/>
        <end position="89"/>
    </location>
</feature>
<sequence length="102" mass="11603">MGSARAAYRMDRSNRFNVGSVFIKTFVQTAFERLKNCVCDPPILKHFENNDDGVVTRLSVDASGETLGASLMQGEKELREMRPIGYASRIERLRKEIFSDRT</sequence>
<dbReference type="Proteomes" id="UP000299102">
    <property type="component" value="Unassembled WGS sequence"/>
</dbReference>
<dbReference type="AlphaFoldDB" id="A0A4C1YW50"/>
<comment type="caution">
    <text evidence="2">The sequence shown here is derived from an EMBL/GenBank/DDBJ whole genome shotgun (WGS) entry which is preliminary data.</text>
</comment>
<dbReference type="OrthoDB" id="425619at2759"/>
<dbReference type="EMBL" id="BGZK01001402">
    <property type="protein sequence ID" value="GBP79152.1"/>
    <property type="molecule type" value="Genomic_DNA"/>
</dbReference>
<organism evidence="2 3">
    <name type="scientific">Eumeta variegata</name>
    <name type="common">Bagworm moth</name>
    <name type="synonym">Eumeta japonica</name>
    <dbReference type="NCBI Taxonomy" id="151549"/>
    <lineage>
        <taxon>Eukaryota</taxon>
        <taxon>Metazoa</taxon>
        <taxon>Ecdysozoa</taxon>
        <taxon>Arthropoda</taxon>
        <taxon>Hexapoda</taxon>
        <taxon>Insecta</taxon>
        <taxon>Pterygota</taxon>
        <taxon>Neoptera</taxon>
        <taxon>Endopterygota</taxon>
        <taxon>Lepidoptera</taxon>
        <taxon>Glossata</taxon>
        <taxon>Ditrysia</taxon>
        <taxon>Tineoidea</taxon>
        <taxon>Psychidae</taxon>
        <taxon>Oiketicinae</taxon>
        <taxon>Eumeta</taxon>
    </lineage>
</organism>
<accession>A0A4C1YW50</accession>
<evidence type="ECO:0000313" key="2">
    <source>
        <dbReference type="EMBL" id="GBP79152.1"/>
    </source>
</evidence>
<evidence type="ECO:0000313" key="3">
    <source>
        <dbReference type="Proteomes" id="UP000299102"/>
    </source>
</evidence>
<evidence type="ECO:0000259" key="1">
    <source>
        <dbReference type="Pfam" id="PF17919"/>
    </source>
</evidence>
<dbReference type="SUPFAM" id="SSF56672">
    <property type="entry name" value="DNA/RNA polymerases"/>
    <property type="match status" value="1"/>
</dbReference>
<dbReference type="InterPro" id="IPR041577">
    <property type="entry name" value="RT_RNaseH_2"/>
</dbReference>
<keyword evidence="3" id="KW-1185">Reference proteome</keyword>
<dbReference type="InterPro" id="IPR043502">
    <property type="entry name" value="DNA/RNA_pol_sf"/>
</dbReference>
<gene>
    <name evidence="2" type="ORF">EVAR_100115_1</name>
</gene>
<reference evidence="2 3" key="1">
    <citation type="journal article" date="2019" name="Commun. Biol.">
        <title>The bagworm genome reveals a unique fibroin gene that provides high tensile strength.</title>
        <authorList>
            <person name="Kono N."/>
            <person name="Nakamura H."/>
            <person name="Ohtoshi R."/>
            <person name="Tomita M."/>
            <person name="Numata K."/>
            <person name="Arakawa K."/>
        </authorList>
    </citation>
    <scope>NUCLEOTIDE SEQUENCE [LARGE SCALE GENOMIC DNA]</scope>
</reference>
<dbReference type="GO" id="GO:0071897">
    <property type="term" value="P:DNA biosynthetic process"/>
    <property type="evidence" value="ECO:0007669"/>
    <property type="project" value="UniProtKB-ARBA"/>
</dbReference>
<protein>
    <recommendedName>
        <fullName evidence="1">Reverse transcriptase/retrotransposon-derived protein RNase H-like domain-containing protein</fullName>
    </recommendedName>
</protein>
<name>A0A4C1YW50_EUMVA</name>
<proteinExistence type="predicted"/>
<dbReference type="Pfam" id="PF17919">
    <property type="entry name" value="RT_RNaseH_2"/>
    <property type="match status" value="1"/>
</dbReference>